<keyword evidence="2" id="KW-0812">Transmembrane</keyword>
<keyword evidence="4" id="KW-1185">Reference proteome</keyword>
<feature type="transmembrane region" description="Helical" evidence="2">
    <location>
        <begin position="31"/>
        <end position="54"/>
    </location>
</feature>
<feature type="transmembrane region" description="Helical" evidence="2">
    <location>
        <begin position="74"/>
        <end position="95"/>
    </location>
</feature>
<feature type="region of interest" description="Disordered" evidence="1">
    <location>
        <begin position="1"/>
        <end position="25"/>
    </location>
</feature>
<accession>A0A9Q3W0E9</accession>
<name>A0A9Q3W0E9_9ACTN</name>
<evidence type="ECO:0000256" key="1">
    <source>
        <dbReference type="SAM" id="MobiDB-lite"/>
    </source>
</evidence>
<dbReference type="RefSeq" id="WP_232655554.1">
    <property type="nucleotide sequence ID" value="NZ_JAJSBI010000043.1"/>
</dbReference>
<sequence length="364" mass="39987">MTNGNTYFLQDRDRDREPPPRTVQRPGLGRTLIAAGWALRVAGAVVGLVSFTVFRKSFYSDQLAVTHGSWWLRLLAAAAAFFAGVGVFFAGRLCVVRGKQHTSGVIGSFAPLAGTRYVLYLRPFSNDKSMSLLPTDLTGGGANLESFFFISGLTHEESLVRRFGRLGRVVAIGSPGEPLPLPGAARAYLPVDDWRDTVSGLIAGAHVVILSAGPGPGTVWEFVEALRLLPPERLVLLAYCDARDYDRFRTAVAAEHERRSRTEPGAPDTGRWPPLPALPDYPQPARPERPLWEVLVNGGRSRLRWDFALKGLVVFGPDWRAAFLRFDPTALRLPSVVTLSRLVRRQLRPVMAQLTALPARGAEK</sequence>
<organism evidence="3 4">
    <name type="scientific">Streptomyces guryensis</name>
    <dbReference type="NCBI Taxonomy" id="2886947"/>
    <lineage>
        <taxon>Bacteria</taxon>
        <taxon>Bacillati</taxon>
        <taxon>Actinomycetota</taxon>
        <taxon>Actinomycetes</taxon>
        <taxon>Kitasatosporales</taxon>
        <taxon>Streptomycetaceae</taxon>
        <taxon>Streptomyces</taxon>
    </lineage>
</organism>
<feature type="compositionally biased region" description="Basic and acidic residues" evidence="1">
    <location>
        <begin position="10"/>
        <end position="19"/>
    </location>
</feature>
<keyword evidence="2" id="KW-1133">Transmembrane helix</keyword>
<keyword evidence="2" id="KW-0472">Membrane</keyword>
<evidence type="ECO:0000313" key="4">
    <source>
        <dbReference type="Proteomes" id="UP001108029"/>
    </source>
</evidence>
<gene>
    <name evidence="3" type="ORF">LJ657_45195</name>
</gene>
<dbReference type="Proteomes" id="UP001108029">
    <property type="component" value="Unassembled WGS sequence"/>
</dbReference>
<evidence type="ECO:0000313" key="3">
    <source>
        <dbReference type="EMBL" id="MCD9880626.1"/>
    </source>
</evidence>
<dbReference type="AlphaFoldDB" id="A0A9Q3W0E9"/>
<comment type="caution">
    <text evidence="3">The sequence shown here is derived from an EMBL/GenBank/DDBJ whole genome shotgun (WGS) entry which is preliminary data.</text>
</comment>
<reference evidence="3" key="1">
    <citation type="submission" date="2021-12" db="EMBL/GenBank/DDBJ databases">
        <authorList>
            <person name="Lee J.-H."/>
            <person name="Kim S.-B."/>
        </authorList>
    </citation>
    <scope>NUCLEOTIDE SEQUENCE</scope>
    <source>
        <strain evidence="3">NR30</strain>
    </source>
</reference>
<evidence type="ECO:0000256" key="2">
    <source>
        <dbReference type="SAM" id="Phobius"/>
    </source>
</evidence>
<protein>
    <submittedName>
        <fullName evidence="3">Uncharacterized protein</fullName>
    </submittedName>
</protein>
<proteinExistence type="predicted"/>
<dbReference type="EMBL" id="JAJSBI010000043">
    <property type="protein sequence ID" value="MCD9880626.1"/>
    <property type="molecule type" value="Genomic_DNA"/>
</dbReference>